<dbReference type="PANTHER" id="PTHR31672:SF13">
    <property type="entry name" value="F-BOX PROTEIN CPR30-LIKE"/>
    <property type="match status" value="1"/>
</dbReference>
<organism evidence="2 3">
    <name type="scientific">Artemisia annua</name>
    <name type="common">Sweet wormwood</name>
    <dbReference type="NCBI Taxonomy" id="35608"/>
    <lineage>
        <taxon>Eukaryota</taxon>
        <taxon>Viridiplantae</taxon>
        <taxon>Streptophyta</taxon>
        <taxon>Embryophyta</taxon>
        <taxon>Tracheophyta</taxon>
        <taxon>Spermatophyta</taxon>
        <taxon>Magnoliopsida</taxon>
        <taxon>eudicotyledons</taxon>
        <taxon>Gunneridae</taxon>
        <taxon>Pentapetalae</taxon>
        <taxon>asterids</taxon>
        <taxon>campanulids</taxon>
        <taxon>Asterales</taxon>
        <taxon>Asteraceae</taxon>
        <taxon>Asteroideae</taxon>
        <taxon>Anthemideae</taxon>
        <taxon>Artemisiinae</taxon>
        <taxon>Artemisia</taxon>
    </lineage>
</organism>
<dbReference type="InterPro" id="IPR006527">
    <property type="entry name" value="F-box-assoc_dom_typ1"/>
</dbReference>
<feature type="domain" description="F-box associated beta-propeller type 1" evidence="1">
    <location>
        <begin position="68"/>
        <end position="210"/>
    </location>
</feature>
<name>A0A2U1MPD6_ARTAN</name>
<dbReference type="EMBL" id="PKPP01004719">
    <property type="protein sequence ID" value="PWA63074.1"/>
    <property type="molecule type" value="Genomic_DNA"/>
</dbReference>
<dbReference type="OrthoDB" id="591557at2759"/>
<keyword evidence="3" id="KW-1185">Reference proteome</keyword>
<dbReference type="SUPFAM" id="SSF69322">
    <property type="entry name" value="Tricorn protease domain 2"/>
    <property type="match status" value="1"/>
</dbReference>
<accession>A0A2U1MPD6</accession>
<comment type="caution">
    <text evidence="2">The sequence shown here is derived from an EMBL/GenBank/DDBJ whole genome shotgun (WGS) entry which is preliminary data.</text>
</comment>
<gene>
    <name evidence="2" type="ORF">CTI12_AA194890</name>
</gene>
<evidence type="ECO:0000259" key="1">
    <source>
        <dbReference type="Pfam" id="PF07734"/>
    </source>
</evidence>
<dbReference type="InterPro" id="IPR050796">
    <property type="entry name" value="SCF_F-box_component"/>
</dbReference>
<dbReference type="PANTHER" id="PTHR31672">
    <property type="entry name" value="BNACNNG10540D PROTEIN"/>
    <property type="match status" value="1"/>
</dbReference>
<dbReference type="AlphaFoldDB" id="A0A2U1MPD6"/>
<evidence type="ECO:0000313" key="3">
    <source>
        <dbReference type="Proteomes" id="UP000245207"/>
    </source>
</evidence>
<proteinExistence type="predicted"/>
<dbReference type="InterPro" id="IPR017451">
    <property type="entry name" value="F-box-assoc_interact_dom"/>
</dbReference>
<protein>
    <submittedName>
        <fullName evidence="2">F-box domain-containing protein</fullName>
    </submittedName>
</protein>
<reference evidence="2 3" key="1">
    <citation type="journal article" date="2018" name="Mol. Plant">
        <title>The genome of Artemisia annua provides insight into the evolution of Asteraceae family and artemisinin biosynthesis.</title>
        <authorList>
            <person name="Shen Q."/>
            <person name="Zhang L."/>
            <person name="Liao Z."/>
            <person name="Wang S."/>
            <person name="Yan T."/>
            <person name="Shi P."/>
            <person name="Liu M."/>
            <person name="Fu X."/>
            <person name="Pan Q."/>
            <person name="Wang Y."/>
            <person name="Lv Z."/>
            <person name="Lu X."/>
            <person name="Zhang F."/>
            <person name="Jiang W."/>
            <person name="Ma Y."/>
            <person name="Chen M."/>
            <person name="Hao X."/>
            <person name="Li L."/>
            <person name="Tang Y."/>
            <person name="Lv G."/>
            <person name="Zhou Y."/>
            <person name="Sun X."/>
            <person name="Brodelius P.E."/>
            <person name="Rose J.K.C."/>
            <person name="Tang K."/>
        </authorList>
    </citation>
    <scope>NUCLEOTIDE SEQUENCE [LARGE SCALE GENOMIC DNA]</scope>
    <source>
        <strain evidence="3">cv. Huhao1</strain>
        <tissue evidence="2">Leaf</tissue>
    </source>
</reference>
<dbReference type="Pfam" id="PF07734">
    <property type="entry name" value="FBA_1"/>
    <property type="match status" value="1"/>
</dbReference>
<dbReference type="NCBIfam" id="TIGR01640">
    <property type="entry name" value="F_box_assoc_1"/>
    <property type="match status" value="1"/>
</dbReference>
<dbReference type="Proteomes" id="UP000245207">
    <property type="component" value="Unassembled WGS sequence"/>
</dbReference>
<evidence type="ECO:0000313" key="2">
    <source>
        <dbReference type="EMBL" id="PWA63074.1"/>
    </source>
</evidence>
<sequence>MSRTFKSLRLKELDTACVMLSDPLGSSCSFLMLGNNLPSFPSKKGIIPGKVPTSTCLTPNIKAQAYVPYSDAIGFYKDSLNDCYKILHVHRNPSGSCMACIYSQRLDTWKKIKFLENAQRFSKHQHWSPVTFANGSLYFTIQGSQGERLTVISFDANSEKFKEIQCPSGAKKCTIFSGRLVCVVVKDCIHLCVSSGMKTDSYSQYELDLWRMNGEEGWTKVESISIKDSFTQGNRFWIPICIVRNTDWLVLGECDGSFYTINMKTKELAHLYDCSWLNHEGYVNTIQRAIYIETLVSP</sequence>